<dbReference type="InterPro" id="IPR021269">
    <property type="entry name" value="DUF2848"/>
</dbReference>
<sequence>MELSLLKHFRDVDRCVITVYKPERYLTEMHRINITVEFGKSERDVEIAVSGLVLVQRGSQGLDNYQLQPYLVTTGNYVKMISETHAGELAYALLVKDEGELYVTVASDHSDKEAEKCNLVAGKHMYPKVIARRAWRLRDVESKWGSVELRSWVELNGEKRQAAYLKGSDFPSPGSVVSAIGRTMSDLRNLVIIVKPLLPPASMPSSYNEISIEDPTVGRSINHYYWVE</sequence>
<proteinExistence type="predicted"/>
<reference evidence="1" key="1">
    <citation type="journal article" date="2014" name="Int. J. Syst. Evol. Microbiol.">
        <title>Complete genome sequence of Corynebacterium casei LMG S-19264T (=DSM 44701T), isolated from a smear-ripened cheese.</title>
        <authorList>
            <consortium name="US DOE Joint Genome Institute (JGI-PGF)"/>
            <person name="Walter F."/>
            <person name="Albersmeier A."/>
            <person name="Kalinowski J."/>
            <person name="Ruckert C."/>
        </authorList>
    </citation>
    <scope>NUCLEOTIDE SEQUENCE</scope>
    <source>
        <strain evidence="1">JCM 10088</strain>
    </source>
</reference>
<comment type="caution">
    <text evidence="1">The sequence shown here is derived from an EMBL/GenBank/DDBJ whole genome shotgun (WGS) entry which is preliminary data.</text>
</comment>
<organism evidence="1 2">
    <name type="scientific">Thermocladium modestius</name>
    <dbReference type="NCBI Taxonomy" id="62609"/>
    <lineage>
        <taxon>Archaea</taxon>
        <taxon>Thermoproteota</taxon>
        <taxon>Thermoprotei</taxon>
        <taxon>Thermoproteales</taxon>
        <taxon>Thermoproteaceae</taxon>
        <taxon>Thermocladium</taxon>
    </lineage>
</organism>
<name>A0A830GY60_9CREN</name>
<gene>
    <name evidence="1" type="ORF">GCM10007981_17490</name>
</gene>
<accession>A0A830GY60</accession>
<evidence type="ECO:0000313" key="2">
    <source>
        <dbReference type="Proteomes" id="UP000610960"/>
    </source>
</evidence>
<protein>
    <submittedName>
        <fullName evidence="1">Uncharacterized protein</fullName>
    </submittedName>
</protein>
<reference evidence="1" key="2">
    <citation type="submission" date="2020-09" db="EMBL/GenBank/DDBJ databases">
        <authorList>
            <person name="Sun Q."/>
            <person name="Ohkuma M."/>
        </authorList>
    </citation>
    <scope>NUCLEOTIDE SEQUENCE</scope>
    <source>
        <strain evidence="1">JCM 10088</strain>
    </source>
</reference>
<dbReference type="Pfam" id="PF11010">
    <property type="entry name" value="DUF2848"/>
    <property type="match status" value="1"/>
</dbReference>
<evidence type="ECO:0000313" key="1">
    <source>
        <dbReference type="EMBL" id="GGP22237.1"/>
    </source>
</evidence>
<dbReference type="Proteomes" id="UP000610960">
    <property type="component" value="Unassembled WGS sequence"/>
</dbReference>
<keyword evidence="2" id="KW-1185">Reference proteome</keyword>
<dbReference type="AlphaFoldDB" id="A0A830GY60"/>
<dbReference type="EMBL" id="BMNL01000004">
    <property type="protein sequence ID" value="GGP22237.1"/>
    <property type="molecule type" value="Genomic_DNA"/>
</dbReference>